<dbReference type="GeneID" id="113474468"/>
<dbReference type="HOGENOM" id="CLU_141922_0_0_1"/>
<dbReference type="GO" id="GO:0006298">
    <property type="term" value="P:mismatch repair"/>
    <property type="evidence" value="ECO:0000318"/>
    <property type="project" value="GO_Central"/>
</dbReference>
<dbReference type="GO" id="GO:0006289">
    <property type="term" value="P:nucleotide-excision repair"/>
    <property type="evidence" value="ECO:0000318"/>
    <property type="project" value="GO_Central"/>
</dbReference>
<dbReference type="InterPro" id="IPR013970">
    <property type="entry name" value="Rfa2"/>
</dbReference>
<dbReference type="GO" id="GO:0006260">
    <property type="term" value="P:DNA replication"/>
    <property type="evidence" value="ECO:0000318"/>
    <property type="project" value="GO_Central"/>
</dbReference>
<dbReference type="OrthoDB" id="188186at2759"/>
<accession>H2XJH9</accession>
<protein>
    <submittedName>
        <fullName evidence="4">Replication protein A 14 kDa subunit-like</fullName>
    </submittedName>
</protein>
<dbReference type="InParanoid" id="H2XJH9"/>
<dbReference type="FunCoup" id="H2XJH9">
    <property type="interactions" value="222"/>
</dbReference>
<dbReference type="GO" id="GO:0000724">
    <property type="term" value="P:double-strand break repair via homologous recombination"/>
    <property type="evidence" value="ECO:0000318"/>
    <property type="project" value="GO_Central"/>
</dbReference>
<dbReference type="InterPro" id="IPR012340">
    <property type="entry name" value="NA-bd_OB-fold"/>
</dbReference>
<dbReference type="AlphaFoldDB" id="H2XJH9"/>
<dbReference type="GeneTree" id="ENSGT01120000278134"/>
<dbReference type="GO" id="GO:0006284">
    <property type="term" value="P:base-excision repair"/>
    <property type="evidence" value="ECO:0000318"/>
    <property type="project" value="GO_Central"/>
</dbReference>
<dbReference type="OMA" id="AHEIQAT"/>
<evidence type="ECO:0000256" key="2">
    <source>
        <dbReference type="ARBA" id="ARBA00009761"/>
    </source>
</evidence>
<reference evidence="4" key="2">
    <citation type="journal article" date="2008" name="Genome Biol.">
        <title>Improved genome assembly and evidence-based global gene model set for the chordate Ciona intestinalis: new insight into intron and operon populations.</title>
        <authorList>
            <person name="Satou Y."/>
            <person name="Mineta K."/>
            <person name="Ogasawara M."/>
            <person name="Sasakura Y."/>
            <person name="Shoguchi E."/>
            <person name="Ueno K."/>
            <person name="Yamada L."/>
            <person name="Matsumoto J."/>
            <person name="Wasserscheid J."/>
            <person name="Dewar K."/>
            <person name="Wiley G.B."/>
            <person name="Macmil S.L."/>
            <person name="Roe B.A."/>
            <person name="Zeller R.W."/>
            <person name="Hastings K.E."/>
            <person name="Lemaire P."/>
            <person name="Lindquist E."/>
            <person name="Endo T."/>
            <person name="Hotta K."/>
            <person name="Inaba K."/>
        </authorList>
    </citation>
    <scope>NUCLEOTIDE SEQUENCE [LARGE SCALE GENOMIC DNA]</scope>
    <source>
        <strain evidence="4">wild type</strain>
    </source>
</reference>
<evidence type="ECO:0000256" key="3">
    <source>
        <dbReference type="ARBA" id="ARBA00023242"/>
    </source>
</evidence>
<dbReference type="FunFam" id="2.40.50.140:FF:000395">
    <property type="entry name" value="Replication protein A3"/>
    <property type="match status" value="1"/>
</dbReference>
<reference evidence="4" key="4">
    <citation type="submission" date="2025-09" db="UniProtKB">
        <authorList>
            <consortium name="Ensembl"/>
        </authorList>
    </citation>
    <scope>IDENTIFICATION</scope>
</reference>
<evidence type="ECO:0000313" key="4">
    <source>
        <dbReference type="Ensembl" id="ENSCINP00000029811.1"/>
    </source>
</evidence>
<dbReference type="GO" id="GO:0003684">
    <property type="term" value="F:damaged DNA binding"/>
    <property type="evidence" value="ECO:0000318"/>
    <property type="project" value="GO_Central"/>
</dbReference>
<gene>
    <name evidence="4" type="primary">LOC113474468</name>
</gene>
<name>H2XJH9_CIOIN</name>
<keyword evidence="3" id="KW-0539">Nucleus</keyword>
<dbReference type="Gene3D" id="2.40.50.140">
    <property type="entry name" value="Nucleic acid-binding proteins"/>
    <property type="match status" value="1"/>
</dbReference>
<dbReference type="KEGG" id="cin:113474468"/>
<comment type="similarity">
    <text evidence="2">Belongs to the replication factor A protein 3 family.</text>
</comment>
<dbReference type="Ensembl" id="ENSCINT00000036810.1">
    <property type="protein sequence ID" value="ENSCINP00000029811.1"/>
    <property type="gene ID" value="ENSCING00000021332.1"/>
</dbReference>
<reference evidence="4" key="3">
    <citation type="submission" date="2025-08" db="UniProtKB">
        <authorList>
            <consortium name="Ensembl"/>
        </authorList>
    </citation>
    <scope>IDENTIFICATION</scope>
</reference>
<evidence type="ECO:0000256" key="1">
    <source>
        <dbReference type="ARBA" id="ARBA00004123"/>
    </source>
</evidence>
<dbReference type="STRING" id="7719.ENSCINP00000029811"/>
<sequence>MDDVYLEPRPRIVASMMKQNVGKCVTMMGIVAPEKISTDGSSFQMSTESDKEITVLLSSGLNELLDGIVEVTGTVDQQENLHCVVYRQLNSSESLDIEAYNAAIKMTHKFPNLCSYSQ</sequence>
<comment type="subcellular location">
    <subcellularLocation>
        <location evidence="1">Nucleus</location>
    </subcellularLocation>
</comment>
<dbReference type="GO" id="GO:0003697">
    <property type="term" value="F:single-stranded DNA binding"/>
    <property type="evidence" value="ECO:0000318"/>
    <property type="project" value="GO_Central"/>
</dbReference>
<dbReference type="CDD" id="cd04479">
    <property type="entry name" value="RPA3"/>
    <property type="match status" value="1"/>
</dbReference>
<dbReference type="Proteomes" id="UP000008144">
    <property type="component" value="Chromosome 8"/>
</dbReference>
<proteinExistence type="inferred from homology"/>
<dbReference type="PANTHER" id="PTHR15114:SF1">
    <property type="entry name" value="REPLICATION PROTEIN A 14 KDA SUBUNIT"/>
    <property type="match status" value="1"/>
</dbReference>
<evidence type="ECO:0000313" key="5">
    <source>
        <dbReference type="Proteomes" id="UP000008144"/>
    </source>
</evidence>
<dbReference type="SUPFAM" id="SSF50249">
    <property type="entry name" value="Nucleic acid-binding proteins"/>
    <property type="match status" value="1"/>
</dbReference>
<dbReference type="GO" id="GO:0005662">
    <property type="term" value="C:DNA replication factor A complex"/>
    <property type="evidence" value="ECO:0000318"/>
    <property type="project" value="GO_Central"/>
</dbReference>
<reference evidence="5" key="1">
    <citation type="journal article" date="2002" name="Science">
        <title>The draft genome of Ciona intestinalis: insights into chordate and vertebrate origins.</title>
        <authorList>
            <person name="Dehal P."/>
            <person name="Satou Y."/>
            <person name="Campbell R.K."/>
            <person name="Chapman J."/>
            <person name="Degnan B."/>
            <person name="De Tomaso A."/>
            <person name="Davidson B."/>
            <person name="Di Gregorio A."/>
            <person name="Gelpke M."/>
            <person name="Goodstein D.M."/>
            <person name="Harafuji N."/>
            <person name="Hastings K.E."/>
            <person name="Ho I."/>
            <person name="Hotta K."/>
            <person name="Huang W."/>
            <person name="Kawashima T."/>
            <person name="Lemaire P."/>
            <person name="Martinez D."/>
            <person name="Meinertzhagen I.A."/>
            <person name="Necula S."/>
            <person name="Nonaka M."/>
            <person name="Putnam N."/>
            <person name="Rash S."/>
            <person name="Saiga H."/>
            <person name="Satake M."/>
            <person name="Terry A."/>
            <person name="Yamada L."/>
            <person name="Wang H.G."/>
            <person name="Awazu S."/>
            <person name="Azumi K."/>
            <person name="Boore J."/>
            <person name="Branno M."/>
            <person name="Chin-Bow S."/>
            <person name="DeSantis R."/>
            <person name="Doyle S."/>
            <person name="Francino P."/>
            <person name="Keys D.N."/>
            <person name="Haga S."/>
            <person name="Hayashi H."/>
            <person name="Hino K."/>
            <person name="Imai K.S."/>
            <person name="Inaba K."/>
            <person name="Kano S."/>
            <person name="Kobayashi K."/>
            <person name="Kobayashi M."/>
            <person name="Lee B.I."/>
            <person name="Makabe K.W."/>
            <person name="Manohar C."/>
            <person name="Matassi G."/>
            <person name="Medina M."/>
            <person name="Mochizuki Y."/>
            <person name="Mount S."/>
            <person name="Morishita T."/>
            <person name="Miura S."/>
            <person name="Nakayama A."/>
            <person name="Nishizaka S."/>
            <person name="Nomoto H."/>
            <person name="Ohta F."/>
            <person name="Oishi K."/>
            <person name="Rigoutsos I."/>
            <person name="Sano M."/>
            <person name="Sasaki A."/>
            <person name="Sasakura Y."/>
            <person name="Shoguchi E."/>
            <person name="Shin-i T."/>
            <person name="Spagnuolo A."/>
            <person name="Stainier D."/>
            <person name="Suzuki M.M."/>
            <person name="Tassy O."/>
            <person name="Takatori N."/>
            <person name="Tokuoka M."/>
            <person name="Yagi K."/>
            <person name="Yoshizaki F."/>
            <person name="Wada S."/>
            <person name="Zhang C."/>
            <person name="Hyatt P.D."/>
            <person name="Larimer F."/>
            <person name="Detter C."/>
            <person name="Doggett N."/>
            <person name="Glavina T."/>
            <person name="Hawkins T."/>
            <person name="Richardson P."/>
            <person name="Lucas S."/>
            <person name="Kohara Y."/>
            <person name="Levine M."/>
            <person name="Satoh N."/>
            <person name="Rokhsar D.S."/>
        </authorList>
    </citation>
    <scope>NUCLEOTIDE SEQUENCE [LARGE SCALE GENOMIC DNA]</scope>
</reference>
<keyword evidence="5" id="KW-1185">Reference proteome</keyword>
<dbReference type="PANTHER" id="PTHR15114">
    <property type="entry name" value="REPLICATION PROTEIN A3"/>
    <property type="match status" value="1"/>
</dbReference>
<dbReference type="GO" id="GO:0035861">
    <property type="term" value="C:site of double-strand break"/>
    <property type="evidence" value="ECO:0000318"/>
    <property type="project" value="GO_Central"/>
</dbReference>
<dbReference type="Pfam" id="PF08661">
    <property type="entry name" value="Rep_fac-A_3"/>
    <property type="match status" value="1"/>
</dbReference>
<dbReference type="EMBL" id="EAAA01002748">
    <property type="status" value="NOT_ANNOTATED_CDS"/>
    <property type="molecule type" value="Genomic_DNA"/>
</dbReference>
<organism evidence="4 5">
    <name type="scientific">Ciona intestinalis</name>
    <name type="common">Transparent sea squirt</name>
    <name type="synonym">Ascidia intestinalis</name>
    <dbReference type="NCBI Taxonomy" id="7719"/>
    <lineage>
        <taxon>Eukaryota</taxon>
        <taxon>Metazoa</taxon>
        <taxon>Chordata</taxon>
        <taxon>Tunicata</taxon>
        <taxon>Ascidiacea</taxon>
        <taxon>Phlebobranchia</taxon>
        <taxon>Cionidae</taxon>
        <taxon>Ciona</taxon>
    </lineage>
</organism>
<dbReference type="RefSeq" id="XP_026691486.1">
    <property type="nucleotide sequence ID" value="XM_026835685.1"/>
</dbReference>